<evidence type="ECO:0000313" key="3">
    <source>
        <dbReference type="Proteomes" id="UP000188318"/>
    </source>
</evidence>
<dbReference type="OrthoDB" id="4482097at2759"/>
<sequence length="95" mass="10506">MTIPYPLIGPESYGLGASSRRSSSPRSLDQSHVEAAFKDMKNGSQEHLDSCSKSSTSGHGWKAKFSRKFLPLLSGTHTRNILHYDAHNTSCRPMK</sequence>
<dbReference type="OMA" id="FPMIGPE"/>
<evidence type="ECO:0000256" key="1">
    <source>
        <dbReference type="SAM" id="MobiDB-lite"/>
    </source>
</evidence>
<accession>A0A1R3R6M8</accession>
<dbReference type="AlphaFoldDB" id="A0A1R3R6M8"/>
<reference evidence="3" key="1">
    <citation type="journal article" date="2017" name="Genome Biol.">
        <title>Comparative genomics reveals high biological diversity and specific adaptations in the industrially and medically important fungal genus Aspergillus.</title>
        <authorList>
            <person name="de Vries R.P."/>
            <person name="Riley R."/>
            <person name="Wiebenga A."/>
            <person name="Aguilar-Osorio G."/>
            <person name="Amillis S."/>
            <person name="Uchima C.A."/>
            <person name="Anderluh G."/>
            <person name="Asadollahi M."/>
            <person name="Askin M."/>
            <person name="Barry K."/>
            <person name="Battaglia E."/>
            <person name="Bayram O."/>
            <person name="Benocci T."/>
            <person name="Braus-Stromeyer S.A."/>
            <person name="Caldana C."/>
            <person name="Canovas D."/>
            <person name="Cerqueira G.C."/>
            <person name="Chen F."/>
            <person name="Chen W."/>
            <person name="Choi C."/>
            <person name="Clum A."/>
            <person name="Dos Santos R.A."/>
            <person name="Damasio A.R."/>
            <person name="Diallinas G."/>
            <person name="Emri T."/>
            <person name="Fekete E."/>
            <person name="Flipphi M."/>
            <person name="Freyberg S."/>
            <person name="Gallo A."/>
            <person name="Gournas C."/>
            <person name="Habgood R."/>
            <person name="Hainaut M."/>
            <person name="Harispe M.L."/>
            <person name="Henrissat B."/>
            <person name="Hilden K.S."/>
            <person name="Hope R."/>
            <person name="Hossain A."/>
            <person name="Karabika E."/>
            <person name="Karaffa L."/>
            <person name="Karanyi Z."/>
            <person name="Krasevec N."/>
            <person name="Kuo A."/>
            <person name="Kusch H."/>
            <person name="LaButti K."/>
            <person name="Lagendijk E.L."/>
            <person name="Lapidus A."/>
            <person name="Levasseur A."/>
            <person name="Lindquist E."/>
            <person name="Lipzen A."/>
            <person name="Logrieco A.F."/>
            <person name="MacCabe A."/>
            <person name="Maekelae M.R."/>
            <person name="Malavazi I."/>
            <person name="Melin P."/>
            <person name="Meyer V."/>
            <person name="Mielnichuk N."/>
            <person name="Miskei M."/>
            <person name="Molnar A.P."/>
            <person name="Mule G."/>
            <person name="Ngan C.Y."/>
            <person name="Orejas M."/>
            <person name="Orosz E."/>
            <person name="Ouedraogo J.P."/>
            <person name="Overkamp K.M."/>
            <person name="Park H.-S."/>
            <person name="Perrone G."/>
            <person name="Piumi F."/>
            <person name="Punt P.J."/>
            <person name="Ram A.F."/>
            <person name="Ramon A."/>
            <person name="Rauscher S."/>
            <person name="Record E."/>
            <person name="Riano-Pachon D.M."/>
            <person name="Robert V."/>
            <person name="Roehrig J."/>
            <person name="Ruller R."/>
            <person name="Salamov A."/>
            <person name="Salih N.S."/>
            <person name="Samson R.A."/>
            <person name="Sandor E."/>
            <person name="Sanguinetti M."/>
            <person name="Schuetze T."/>
            <person name="Sepcic K."/>
            <person name="Shelest E."/>
            <person name="Sherlock G."/>
            <person name="Sophianopoulou V."/>
            <person name="Squina F.M."/>
            <person name="Sun H."/>
            <person name="Susca A."/>
            <person name="Todd R.B."/>
            <person name="Tsang A."/>
            <person name="Unkles S.E."/>
            <person name="van de Wiele N."/>
            <person name="van Rossen-Uffink D."/>
            <person name="Oliveira J.V."/>
            <person name="Vesth T.C."/>
            <person name="Visser J."/>
            <person name="Yu J.-H."/>
            <person name="Zhou M."/>
            <person name="Andersen M.R."/>
            <person name="Archer D.B."/>
            <person name="Baker S.E."/>
            <person name="Benoit I."/>
            <person name="Brakhage A.A."/>
            <person name="Braus G.H."/>
            <person name="Fischer R."/>
            <person name="Frisvad J.C."/>
            <person name="Goldman G.H."/>
            <person name="Houbraken J."/>
            <person name="Oakley B."/>
            <person name="Pocsi I."/>
            <person name="Scazzocchio C."/>
            <person name="Seiboth B."/>
            <person name="vanKuyk P.A."/>
            <person name="Wortman J."/>
            <person name="Dyer P.S."/>
            <person name="Grigoriev I.V."/>
        </authorList>
    </citation>
    <scope>NUCLEOTIDE SEQUENCE [LARGE SCALE GENOMIC DNA]</scope>
    <source>
        <strain evidence="3">ITEM 5010</strain>
    </source>
</reference>
<dbReference type="VEuPathDB" id="FungiDB:ASPCADRAFT_179669"/>
<dbReference type="EMBL" id="KV907583">
    <property type="protein sequence ID" value="OOF90137.1"/>
    <property type="molecule type" value="Genomic_DNA"/>
</dbReference>
<keyword evidence="3" id="KW-1185">Reference proteome</keyword>
<feature type="compositionally biased region" description="Basic and acidic residues" evidence="1">
    <location>
        <begin position="41"/>
        <end position="50"/>
    </location>
</feature>
<dbReference type="Proteomes" id="UP000188318">
    <property type="component" value="Unassembled WGS sequence"/>
</dbReference>
<gene>
    <name evidence="2" type="ORF">ASPCADRAFT_179669</name>
</gene>
<feature type="region of interest" description="Disordered" evidence="1">
    <location>
        <begin position="41"/>
        <end position="60"/>
    </location>
</feature>
<proteinExistence type="predicted"/>
<name>A0A1R3R6M8_ASPC5</name>
<feature type="compositionally biased region" description="Low complexity" evidence="1">
    <location>
        <begin position="18"/>
        <end position="27"/>
    </location>
</feature>
<protein>
    <submittedName>
        <fullName evidence="2">Uncharacterized protein</fullName>
    </submittedName>
</protein>
<evidence type="ECO:0000313" key="2">
    <source>
        <dbReference type="EMBL" id="OOF90137.1"/>
    </source>
</evidence>
<organism evidence="2 3">
    <name type="scientific">Aspergillus carbonarius (strain ITEM 5010)</name>
    <dbReference type="NCBI Taxonomy" id="602072"/>
    <lineage>
        <taxon>Eukaryota</taxon>
        <taxon>Fungi</taxon>
        <taxon>Dikarya</taxon>
        <taxon>Ascomycota</taxon>
        <taxon>Pezizomycotina</taxon>
        <taxon>Eurotiomycetes</taxon>
        <taxon>Eurotiomycetidae</taxon>
        <taxon>Eurotiales</taxon>
        <taxon>Aspergillaceae</taxon>
        <taxon>Aspergillus</taxon>
        <taxon>Aspergillus subgen. Circumdati</taxon>
    </lineage>
</organism>
<feature type="region of interest" description="Disordered" evidence="1">
    <location>
        <begin position="1"/>
        <end position="31"/>
    </location>
</feature>